<dbReference type="PANTHER" id="PTHR24107">
    <property type="entry name" value="YNEIN REGULATORY COMPLEX SUBUNIT 5"/>
    <property type="match status" value="1"/>
</dbReference>
<evidence type="ECO:0000313" key="4">
    <source>
        <dbReference type="EMBL" id="KAG2378759.1"/>
    </source>
</evidence>
<sequence>MSKRSIKESLSLSDHVERKNRKIVTENKQEISQDVLVNVLFRFFDYKWLFQTASLVCREWYELAKKSQFKLNIVLSKNNHQPFVNCCACGRLESITEFVVRELTWKILQEICSFNISFKFLEVLDLSHNRIGDDGVQILSNHCKVFETVKILNLSSNKISHKGAQLLKEATFTRLTHLDLSMNPIGNEGCTHIANMAFGPSLLKLKLYDCNISDIGIKNLLNSTNLNSLTWLNLRFNKIGLEGIQYLENNGHIMSNLTKLNLRFSLQPSSKDYIKKSSLFTKCQVKM</sequence>
<dbReference type="PANTHER" id="PTHR24107:SF2">
    <property type="entry name" value="NLR FAMILY CARD DOMAIN CONTAINING 3"/>
    <property type="match status" value="1"/>
</dbReference>
<proteinExistence type="predicted"/>
<accession>A0AA88GG44</accession>
<dbReference type="Gene3D" id="3.80.10.10">
    <property type="entry name" value="Ribonuclease Inhibitor"/>
    <property type="match status" value="2"/>
</dbReference>
<evidence type="ECO:0008006" key="6">
    <source>
        <dbReference type="Google" id="ProtNLM"/>
    </source>
</evidence>
<dbReference type="SUPFAM" id="SSF52047">
    <property type="entry name" value="RNI-like"/>
    <property type="match status" value="1"/>
</dbReference>
<evidence type="ECO:0000256" key="3">
    <source>
        <dbReference type="ARBA" id="ARBA00023212"/>
    </source>
</evidence>
<reference evidence="4 5" key="1">
    <citation type="journal article" date="2018" name="BMC Genomics">
        <title>The genome of Naegleria lovaniensis, the basis for a comparative approach to unravel pathogenicity factors of the human pathogenic amoeba N. fowleri.</title>
        <authorList>
            <person name="Liechti N."/>
            <person name="Schurch N."/>
            <person name="Bruggmann R."/>
            <person name="Wittwer M."/>
        </authorList>
    </citation>
    <scope>NUCLEOTIDE SEQUENCE [LARGE SCALE GENOMIC DNA]</scope>
    <source>
        <strain evidence="4 5">ATCC 30569</strain>
    </source>
</reference>
<organism evidence="4 5">
    <name type="scientific">Naegleria lovaniensis</name>
    <name type="common">Amoeba</name>
    <dbReference type="NCBI Taxonomy" id="51637"/>
    <lineage>
        <taxon>Eukaryota</taxon>
        <taxon>Discoba</taxon>
        <taxon>Heterolobosea</taxon>
        <taxon>Tetramitia</taxon>
        <taxon>Eutetramitia</taxon>
        <taxon>Vahlkampfiidae</taxon>
        <taxon>Naegleria</taxon>
    </lineage>
</organism>
<gene>
    <name evidence="4" type="ORF">C9374_007907</name>
</gene>
<dbReference type="InterPro" id="IPR032675">
    <property type="entry name" value="LRR_dom_sf"/>
</dbReference>
<protein>
    <recommendedName>
        <fullName evidence="6">F-box domain-containing protein</fullName>
    </recommendedName>
</protein>
<dbReference type="InterPro" id="IPR001611">
    <property type="entry name" value="Leu-rich_rpt"/>
</dbReference>
<evidence type="ECO:0000313" key="5">
    <source>
        <dbReference type="Proteomes" id="UP000816034"/>
    </source>
</evidence>
<dbReference type="GO" id="GO:0005856">
    <property type="term" value="C:cytoskeleton"/>
    <property type="evidence" value="ECO:0007669"/>
    <property type="project" value="UniProtKB-SubCell"/>
</dbReference>
<keyword evidence="3" id="KW-0206">Cytoskeleton</keyword>
<comment type="subcellular location">
    <subcellularLocation>
        <location evidence="1">Cytoplasm</location>
        <location evidence="1">Cytoskeleton</location>
    </subcellularLocation>
</comment>
<dbReference type="GeneID" id="68100361"/>
<comment type="caution">
    <text evidence="4">The sequence shown here is derived from an EMBL/GenBank/DDBJ whole genome shotgun (WGS) entry which is preliminary data.</text>
</comment>
<dbReference type="Proteomes" id="UP000816034">
    <property type="component" value="Unassembled WGS sequence"/>
</dbReference>
<dbReference type="InterPro" id="IPR052410">
    <property type="entry name" value="DRC5"/>
</dbReference>
<dbReference type="AlphaFoldDB" id="A0AA88GG44"/>
<dbReference type="Pfam" id="PF13516">
    <property type="entry name" value="LRR_6"/>
    <property type="match status" value="4"/>
</dbReference>
<dbReference type="SMART" id="SM00367">
    <property type="entry name" value="LRR_CC"/>
    <property type="match status" value="3"/>
</dbReference>
<name>A0AA88GG44_NAELO</name>
<evidence type="ECO:0000256" key="2">
    <source>
        <dbReference type="ARBA" id="ARBA00022490"/>
    </source>
</evidence>
<dbReference type="EMBL" id="PYSW02000031">
    <property type="protein sequence ID" value="KAG2378759.1"/>
    <property type="molecule type" value="Genomic_DNA"/>
</dbReference>
<evidence type="ECO:0000256" key="1">
    <source>
        <dbReference type="ARBA" id="ARBA00004245"/>
    </source>
</evidence>
<dbReference type="RefSeq" id="XP_044546021.1">
    <property type="nucleotide sequence ID" value="XM_044697924.1"/>
</dbReference>
<keyword evidence="2" id="KW-0963">Cytoplasm</keyword>
<keyword evidence="5" id="KW-1185">Reference proteome</keyword>
<dbReference type="SMART" id="SM00368">
    <property type="entry name" value="LRR_RI"/>
    <property type="match status" value="5"/>
</dbReference>
<dbReference type="InterPro" id="IPR006553">
    <property type="entry name" value="Leu-rich_rpt_Cys-con_subtyp"/>
</dbReference>